<sequence>MEEAVDEHLTYVRDVYREVVLEKRERVVVGAGAAAYLLRISYVEYAPDMESFPTGEIVLLTVTEDGQPLKVRYVCALRRCAFEDVSIRSVLKSMVPRNRHVRPDRTTCGGIPITVTKPDATGERQVSAAGNRQLNREATLGP</sequence>
<evidence type="ECO:0000256" key="1">
    <source>
        <dbReference type="SAM" id="MobiDB-lite"/>
    </source>
</evidence>
<feature type="region of interest" description="Disordered" evidence="1">
    <location>
        <begin position="122"/>
        <end position="142"/>
    </location>
</feature>
<comment type="caution">
    <text evidence="2">The sequence shown here is derived from an EMBL/GenBank/DDBJ whole genome shotgun (WGS) entry which is preliminary data.</text>
</comment>
<dbReference type="Proteomes" id="UP000295302">
    <property type="component" value="Unassembled WGS sequence"/>
</dbReference>
<dbReference type="OrthoDB" id="9981458at2"/>
<reference evidence="2 3" key="1">
    <citation type="submission" date="2019-03" db="EMBL/GenBank/DDBJ databases">
        <title>Draft genome sequences of novel Actinobacteria.</title>
        <authorList>
            <person name="Sahin N."/>
            <person name="Ay H."/>
            <person name="Saygin H."/>
        </authorList>
    </citation>
    <scope>NUCLEOTIDE SEQUENCE [LARGE SCALE GENOMIC DNA]</scope>
    <source>
        <strain evidence="2 3">CH32</strain>
    </source>
</reference>
<protein>
    <submittedName>
        <fullName evidence="2">Uncharacterized protein</fullName>
    </submittedName>
</protein>
<evidence type="ECO:0000313" key="3">
    <source>
        <dbReference type="Proteomes" id="UP000295302"/>
    </source>
</evidence>
<name>A0A4R4Z0E7_9ACTN</name>
<keyword evidence="3" id="KW-1185">Reference proteome</keyword>
<organism evidence="2 3">
    <name type="scientific">Nonomuraea terrae</name>
    <dbReference type="NCBI Taxonomy" id="2530383"/>
    <lineage>
        <taxon>Bacteria</taxon>
        <taxon>Bacillati</taxon>
        <taxon>Actinomycetota</taxon>
        <taxon>Actinomycetes</taxon>
        <taxon>Streptosporangiales</taxon>
        <taxon>Streptosporangiaceae</taxon>
        <taxon>Nonomuraea</taxon>
    </lineage>
</organism>
<gene>
    <name evidence="2" type="ORF">E1286_10890</name>
</gene>
<dbReference type="EMBL" id="SMKQ01000022">
    <property type="protein sequence ID" value="TDD51206.1"/>
    <property type="molecule type" value="Genomic_DNA"/>
</dbReference>
<proteinExistence type="predicted"/>
<dbReference type="AlphaFoldDB" id="A0A4R4Z0E7"/>
<dbReference type="RefSeq" id="WP_132611306.1">
    <property type="nucleotide sequence ID" value="NZ_SMKQ01000022.1"/>
</dbReference>
<evidence type="ECO:0000313" key="2">
    <source>
        <dbReference type="EMBL" id="TDD51206.1"/>
    </source>
</evidence>
<accession>A0A4R4Z0E7</accession>